<proteinExistence type="predicted"/>
<comment type="caution">
    <text evidence="1">The sequence shown here is derived from an EMBL/GenBank/DDBJ whole genome shotgun (WGS) entry which is preliminary data.</text>
</comment>
<gene>
    <name evidence="1" type="ORF">EZS27_031665</name>
</gene>
<dbReference type="AlphaFoldDB" id="A0A5J4QA12"/>
<dbReference type="EMBL" id="SNRY01004233">
    <property type="protein sequence ID" value="KAA6318312.1"/>
    <property type="molecule type" value="Genomic_DNA"/>
</dbReference>
<evidence type="ECO:0000313" key="1">
    <source>
        <dbReference type="EMBL" id="KAA6318312.1"/>
    </source>
</evidence>
<protein>
    <submittedName>
        <fullName evidence="1">Uncharacterized protein</fullName>
    </submittedName>
</protein>
<reference evidence="1" key="1">
    <citation type="submission" date="2019-03" db="EMBL/GenBank/DDBJ databases">
        <title>Single cell metagenomics reveals metabolic interactions within the superorganism composed of flagellate Streblomastix strix and complex community of Bacteroidetes bacteria on its surface.</title>
        <authorList>
            <person name="Treitli S.C."/>
            <person name="Kolisko M."/>
            <person name="Husnik F."/>
            <person name="Keeling P."/>
            <person name="Hampl V."/>
        </authorList>
    </citation>
    <scope>NUCLEOTIDE SEQUENCE</scope>
    <source>
        <strain evidence="1">STM</strain>
    </source>
</reference>
<name>A0A5J4QA12_9ZZZZ</name>
<sequence>MFYRATREHRRTEIYLLENEIDLMGFLDSIYGNIEEYFCYEKLIPQKFASPEVLLLKLSDFKRYLNDNQKFLDCNYKGEDTSYIVVRIQEIKDELIQMIDYVREVYDYENTVIPYVELRHNLIVLQNNKKDSITQMYT</sequence>
<accession>A0A5J4QA12</accession>
<organism evidence="1">
    <name type="scientific">termite gut metagenome</name>
    <dbReference type="NCBI Taxonomy" id="433724"/>
    <lineage>
        <taxon>unclassified sequences</taxon>
        <taxon>metagenomes</taxon>
        <taxon>organismal metagenomes</taxon>
    </lineage>
</organism>